<evidence type="ECO:0000313" key="16">
    <source>
        <dbReference type="Proteomes" id="UP000701801"/>
    </source>
</evidence>
<dbReference type="EMBL" id="CAJVRM010000051">
    <property type="protein sequence ID" value="CAG8972675.1"/>
    <property type="molecule type" value="Genomic_DNA"/>
</dbReference>
<reference evidence="15" key="1">
    <citation type="submission" date="2021-07" db="EMBL/GenBank/DDBJ databases">
        <authorList>
            <person name="Durling M."/>
        </authorList>
    </citation>
    <scope>NUCLEOTIDE SEQUENCE</scope>
</reference>
<comment type="function">
    <text evidence="12">Putative RNA polymerase II subunit B1 C-terminal domain (CTD) phosphatase involved in RNA polymerase II transcription regulation.</text>
</comment>
<comment type="catalytic activity">
    <reaction evidence="10 12">
        <text>O-phospho-L-threonyl-[protein] + H2O = L-threonyl-[protein] + phosphate</text>
        <dbReference type="Rhea" id="RHEA:47004"/>
        <dbReference type="Rhea" id="RHEA-COMP:11060"/>
        <dbReference type="Rhea" id="RHEA-COMP:11605"/>
        <dbReference type="ChEBI" id="CHEBI:15377"/>
        <dbReference type="ChEBI" id="CHEBI:30013"/>
        <dbReference type="ChEBI" id="CHEBI:43474"/>
        <dbReference type="ChEBI" id="CHEBI:61977"/>
        <dbReference type="EC" id="3.1.3.16"/>
    </reaction>
</comment>
<evidence type="ECO:0000256" key="12">
    <source>
        <dbReference type="RuleBase" id="RU367080"/>
    </source>
</evidence>
<evidence type="ECO:0000256" key="6">
    <source>
        <dbReference type="ARBA" id="ARBA00022833"/>
    </source>
</evidence>
<accession>A0A9N9PYC9</accession>
<dbReference type="GO" id="GO:0043175">
    <property type="term" value="F:RNA polymerase core enzyme binding"/>
    <property type="evidence" value="ECO:0007669"/>
    <property type="project" value="UniProtKB-UniRule"/>
</dbReference>
<keyword evidence="4 12" id="KW-0863">Zinc-finger</keyword>
<dbReference type="PANTHER" id="PTHR14732:SF0">
    <property type="entry name" value="RNA POLYMERASE II SUBUNIT B1 CTD PHOSPHATASE RPAP2-RELATED"/>
    <property type="match status" value="1"/>
</dbReference>
<dbReference type="InterPro" id="IPR007308">
    <property type="entry name" value="Rtr1/RPAP2_dom"/>
</dbReference>
<feature type="region of interest" description="Disordered" evidence="13">
    <location>
        <begin position="1"/>
        <end position="30"/>
    </location>
</feature>
<evidence type="ECO:0000256" key="2">
    <source>
        <dbReference type="ARBA" id="ARBA00005676"/>
    </source>
</evidence>
<organism evidence="15 16">
    <name type="scientific">Hymenoscyphus albidus</name>
    <dbReference type="NCBI Taxonomy" id="595503"/>
    <lineage>
        <taxon>Eukaryota</taxon>
        <taxon>Fungi</taxon>
        <taxon>Dikarya</taxon>
        <taxon>Ascomycota</taxon>
        <taxon>Pezizomycotina</taxon>
        <taxon>Leotiomycetes</taxon>
        <taxon>Helotiales</taxon>
        <taxon>Helotiaceae</taxon>
        <taxon>Hymenoscyphus</taxon>
    </lineage>
</organism>
<evidence type="ECO:0000259" key="14">
    <source>
        <dbReference type="PROSITE" id="PS51479"/>
    </source>
</evidence>
<feature type="domain" description="RTR1-type" evidence="14">
    <location>
        <begin position="81"/>
        <end position="170"/>
    </location>
</feature>
<dbReference type="AlphaFoldDB" id="A0A9N9PYC9"/>
<dbReference type="EC" id="3.1.3.16" evidence="12"/>
<dbReference type="Gene3D" id="1.25.40.820">
    <property type="match status" value="1"/>
</dbReference>
<keyword evidence="8 12" id="KW-0539">Nucleus</keyword>
<evidence type="ECO:0000256" key="13">
    <source>
        <dbReference type="SAM" id="MobiDB-lite"/>
    </source>
</evidence>
<dbReference type="OrthoDB" id="2590500at2759"/>
<evidence type="ECO:0000256" key="1">
    <source>
        <dbReference type="ARBA" id="ARBA00004123"/>
    </source>
</evidence>
<evidence type="ECO:0000313" key="15">
    <source>
        <dbReference type="EMBL" id="CAG8972675.1"/>
    </source>
</evidence>
<name>A0A9N9PYC9_9HELO</name>
<keyword evidence="3 12" id="KW-0479">Metal-binding</keyword>
<gene>
    <name evidence="15" type="ORF">HYALB_00009315</name>
</gene>
<keyword evidence="7 12" id="KW-0904">Protein phosphatase</keyword>
<dbReference type="InterPro" id="IPR038534">
    <property type="entry name" value="Rtr1/RPAP2_sf"/>
</dbReference>
<comment type="subcellular location">
    <subcellularLocation>
        <location evidence="1 12">Nucleus</location>
    </subcellularLocation>
</comment>
<protein>
    <recommendedName>
        <fullName evidence="12">RNA polymerase II subunit B1 CTD phosphatase RPAP2 homolog</fullName>
        <ecNumber evidence="12">3.1.3.16</ecNumber>
    </recommendedName>
</protein>
<keyword evidence="16" id="KW-1185">Reference proteome</keyword>
<evidence type="ECO:0000256" key="3">
    <source>
        <dbReference type="ARBA" id="ARBA00022723"/>
    </source>
</evidence>
<evidence type="ECO:0000256" key="5">
    <source>
        <dbReference type="ARBA" id="ARBA00022801"/>
    </source>
</evidence>
<dbReference type="PANTHER" id="PTHR14732">
    <property type="entry name" value="RNA POLYMERASE II SUBUNIT B1 CTD PHOSPHATASE RPAP2-RELATED"/>
    <property type="match status" value="1"/>
</dbReference>
<evidence type="ECO:0000256" key="9">
    <source>
        <dbReference type="ARBA" id="ARBA00047761"/>
    </source>
</evidence>
<dbReference type="GO" id="GO:0008420">
    <property type="term" value="F:RNA polymerase II CTD heptapeptide repeat phosphatase activity"/>
    <property type="evidence" value="ECO:0007669"/>
    <property type="project" value="UniProtKB-UniRule"/>
</dbReference>
<keyword evidence="5 12" id="KW-0378">Hydrolase</keyword>
<keyword evidence="6 12" id="KW-0862">Zinc</keyword>
<evidence type="ECO:0000256" key="7">
    <source>
        <dbReference type="ARBA" id="ARBA00022912"/>
    </source>
</evidence>
<evidence type="ECO:0000256" key="8">
    <source>
        <dbReference type="ARBA" id="ARBA00023242"/>
    </source>
</evidence>
<dbReference type="GO" id="GO:0005737">
    <property type="term" value="C:cytoplasm"/>
    <property type="evidence" value="ECO:0007669"/>
    <property type="project" value="TreeGrafter"/>
</dbReference>
<dbReference type="InterPro" id="IPR039693">
    <property type="entry name" value="Rtr1/RPAP2"/>
</dbReference>
<evidence type="ECO:0000256" key="11">
    <source>
        <dbReference type="PROSITE-ProRule" id="PRU00812"/>
    </source>
</evidence>
<evidence type="ECO:0000256" key="4">
    <source>
        <dbReference type="ARBA" id="ARBA00022771"/>
    </source>
</evidence>
<comment type="similarity">
    <text evidence="2 11 12">Belongs to the RPAP2 family.</text>
</comment>
<dbReference type="GO" id="GO:0005634">
    <property type="term" value="C:nucleus"/>
    <property type="evidence" value="ECO:0007669"/>
    <property type="project" value="UniProtKB-SubCell"/>
</dbReference>
<evidence type="ECO:0000256" key="10">
    <source>
        <dbReference type="ARBA" id="ARBA00048336"/>
    </source>
</evidence>
<proteinExistence type="inferred from homology"/>
<feature type="compositionally biased region" description="Basic and acidic residues" evidence="13">
    <location>
        <begin position="274"/>
        <end position="291"/>
    </location>
</feature>
<dbReference type="Proteomes" id="UP000701801">
    <property type="component" value="Unassembled WGS sequence"/>
</dbReference>
<sequence length="291" mass="32770">MASSQMPKSILKKKTAYPATASSQAKADRDRETAVYHANILKTRKETELDVLLSTETLLDYPTSSQPADNPSVEDATTLKALLKPFQPSDYDALIIERNIENRCGFALCPKPNRKDTSGQKFRFIGQSGRAENFKIVHTAELEKWCSEACARRALYIRVQLSESPAWEREAVESRVKIDLLDEPKSVEMTVAEDLQRLNLNDNAFQHNQQGRADLAMERGDQGFTARNGLVDVKILERNVQRQPEAPSSNEGELSGQFSNMHLALEGHTPSFDTRNKIGHDGDDEMMDWKM</sequence>
<dbReference type="Pfam" id="PF04181">
    <property type="entry name" value="RPAP2_Rtr1"/>
    <property type="match status" value="1"/>
</dbReference>
<dbReference type="PROSITE" id="PS51479">
    <property type="entry name" value="ZF_RTR1"/>
    <property type="match status" value="1"/>
</dbReference>
<comment type="catalytic activity">
    <reaction evidence="9 12">
        <text>O-phospho-L-seryl-[protein] + H2O = L-seryl-[protein] + phosphate</text>
        <dbReference type="Rhea" id="RHEA:20629"/>
        <dbReference type="Rhea" id="RHEA-COMP:9863"/>
        <dbReference type="Rhea" id="RHEA-COMP:11604"/>
        <dbReference type="ChEBI" id="CHEBI:15377"/>
        <dbReference type="ChEBI" id="CHEBI:29999"/>
        <dbReference type="ChEBI" id="CHEBI:43474"/>
        <dbReference type="ChEBI" id="CHEBI:83421"/>
        <dbReference type="EC" id="3.1.3.16"/>
    </reaction>
</comment>
<comment type="caution">
    <text evidence="15">The sequence shown here is derived from an EMBL/GenBank/DDBJ whole genome shotgun (WGS) entry which is preliminary data.</text>
</comment>
<dbReference type="GO" id="GO:0008270">
    <property type="term" value="F:zinc ion binding"/>
    <property type="evidence" value="ECO:0007669"/>
    <property type="project" value="UniProtKB-KW"/>
</dbReference>
<feature type="region of interest" description="Disordered" evidence="13">
    <location>
        <begin position="267"/>
        <end position="291"/>
    </location>
</feature>